<sequence>MEADYQTNSAFDSNKMRSYTKAGKLVHFVVWPTFFLHKDGPLLAKGVVQGSKLEVTEEESSTSCADDTDDDDKYEIAPTVSSDDKKTDDVSDVKQSDSGNGKLPNDNNIRTINSECLENRCLDKDDKSPAGNQSDQGNGEQTTDKSNTTIETNSSETDDNGENEDVSQVIESNPGKKKLPNDNSDTSNGDDKAGDDVAGLGYDMLRNTPIGTENSENDGEGGDNDDEETGRGEKGAGPNEQEIDL</sequence>
<dbReference type="AlphaFoldDB" id="K1QA39"/>
<evidence type="ECO:0000256" key="1">
    <source>
        <dbReference type="SAM" id="MobiDB-lite"/>
    </source>
</evidence>
<evidence type="ECO:0000313" key="2">
    <source>
        <dbReference type="EMBL" id="EKC18341.1"/>
    </source>
</evidence>
<gene>
    <name evidence="2" type="ORF">CGI_10013145</name>
</gene>
<proteinExistence type="predicted"/>
<name>K1QA39_MAGGI</name>
<reference evidence="2" key="1">
    <citation type="journal article" date="2012" name="Nature">
        <title>The oyster genome reveals stress adaptation and complexity of shell formation.</title>
        <authorList>
            <person name="Zhang G."/>
            <person name="Fang X."/>
            <person name="Guo X."/>
            <person name="Li L."/>
            <person name="Luo R."/>
            <person name="Xu F."/>
            <person name="Yang P."/>
            <person name="Zhang L."/>
            <person name="Wang X."/>
            <person name="Qi H."/>
            <person name="Xiong Z."/>
            <person name="Que H."/>
            <person name="Xie Y."/>
            <person name="Holland P.W."/>
            <person name="Paps J."/>
            <person name="Zhu Y."/>
            <person name="Wu F."/>
            <person name="Chen Y."/>
            <person name="Wang J."/>
            <person name="Peng C."/>
            <person name="Meng J."/>
            <person name="Yang L."/>
            <person name="Liu J."/>
            <person name="Wen B."/>
            <person name="Zhang N."/>
            <person name="Huang Z."/>
            <person name="Zhu Q."/>
            <person name="Feng Y."/>
            <person name="Mount A."/>
            <person name="Hedgecock D."/>
            <person name="Xu Z."/>
            <person name="Liu Y."/>
            <person name="Domazet-Loso T."/>
            <person name="Du Y."/>
            <person name="Sun X."/>
            <person name="Zhang S."/>
            <person name="Liu B."/>
            <person name="Cheng P."/>
            <person name="Jiang X."/>
            <person name="Li J."/>
            <person name="Fan D."/>
            <person name="Wang W."/>
            <person name="Fu W."/>
            <person name="Wang T."/>
            <person name="Wang B."/>
            <person name="Zhang J."/>
            <person name="Peng Z."/>
            <person name="Li Y."/>
            <person name="Li N."/>
            <person name="Wang J."/>
            <person name="Chen M."/>
            <person name="He Y."/>
            <person name="Tan F."/>
            <person name="Song X."/>
            <person name="Zheng Q."/>
            <person name="Huang R."/>
            <person name="Yang H."/>
            <person name="Du X."/>
            <person name="Chen L."/>
            <person name="Yang M."/>
            <person name="Gaffney P.M."/>
            <person name="Wang S."/>
            <person name="Luo L."/>
            <person name="She Z."/>
            <person name="Ming Y."/>
            <person name="Huang W."/>
            <person name="Zhang S."/>
            <person name="Huang B."/>
            <person name="Zhang Y."/>
            <person name="Qu T."/>
            <person name="Ni P."/>
            <person name="Miao G."/>
            <person name="Wang J."/>
            <person name="Wang Q."/>
            <person name="Steinberg C.E."/>
            <person name="Wang H."/>
            <person name="Li N."/>
            <person name="Qian L."/>
            <person name="Zhang G."/>
            <person name="Li Y."/>
            <person name="Yang H."/>
            <person name="Liu X."/>
            <person name="Wang J."/>
            <person name="Yin Y."/>
            <person name="Wang J."/>
        </authorList>
    </citation>
    <scope>NUCLEOTIDE SEQUENCE [LARGE SCALE GENOMIC DNA]</scope>
    <source>
        <strain evidence="2">05x7-T-G4-1.051#20</strain>
    </source>
</reference>
<feature type="compositionally biased region" description="Acidic residues" evidence="1">
    <location>
        <begin position="156"/>
        <end position="165"/>
    </location>
</feature>
<feature type="compositionally biased region" description="Acidic residues" evidence="1">
    <location>
        <begin position="215"/>
        <end position="228"/>
    </location>
</feature>
<protein>
    <submittedName>
        <fullName evidence="2">Uncharacterized protein</fullName>
    </submittedName>
</protein>
<dbReference type="InParanoid" id="K1QA39"/>
<feature type="compositionally biased region" description="Basic and acidic residues" evidence="1">
    <location>
        <begin position="82"/>
        <end position="95"/>
    </location>
</feature>
<feature type="region of interest" description="Disordered" evidence="1">
    <location>
        <begin position="52"/>
        <end position="245"/>
    </location>
</feature>
<dbReference type="EMBL" id="JH816787">
    <property type="protein sequence ID" value="EKC18341.1"/>
    <property type="molecule type" value="Genomic_DNA"/>
</dbReference>
<dbReference type="HOGENOM" id="CLU_1134502_0_0_1"/>
<feature type="compositionally biased region" description="Low complexity" evidence="1">
    <location>
        <begin position="146"/>
        <end position="155"/>
    </location>
</feature>
<organism evidence="2">
    <name type="scientific">Magallana gigas</name>
    <name type="common">Pacific oyster</name>
    <name type="synonym">Crassostrea gigas</name>
    <dbReference type="NCBI Taxonomy" id="29159"/>
    <lineage>
        <taxon>Eukaryota</taxon>
        <taxon>Metazoa</taxon>
        <taxon>Spiralia</taxon>
        <taxon>Lophotrochozoa</taxon>
        <taxon>Mollusca</taxon>
        <taxon>Bivalvia</taxon>
        <taxon>Autobranchia</taxon>
        <taxon>Pteriomorphia</taxon>
        <taxon>Ostreida</taxon>
        <taxon>Ostreoidea</taxon>
        <taxon>Ostreidae</taxon>
        <taxon>Magallana</taxon>
    </lineage>
</organism>
<feature type="compositionally biased region" description="Basic and acidic residues" evidence="1">
    <location>
        <begin position="117"/>
        <end position="128"/>
    </location>
</feature>
<feature type="compositionally biased region" description="Polar residues" evidence="1">
    <location>
        <begin position="130"/>
        <end position="145"/>
    </location>
</feature>
<feature type="compositionally biased region" description="Polar residues" evidence="1">
    <location>
        <begin position="105"/>
        <end position="116"/>
    </location>
</feature>
<accession>K1QA39</accession>
<feature type="compositionally biased region" description="Acidic residues" evidence="1">
    <location>
        <begin position="56"/>
        <end position="73"/>
    </location>
</feature>